<evidence type="ECO:0000256" key="1">
    <source>
        <dbReference type="ARBA" id="ARBA00022679"/>
    </source>
</evidence>
<dbReference type="GO" id="GO:0009103">
    <property type="term" value="P:lipopolysaccharide biosynthetic process"/>
    <property type="evidence" value="ECO:0007669"/>
    <property type="project" value="TreeGrafter"/>
</dbReference>
<dbReference type="SUPFAM" id="SSF53756">
    <property type="entry name" value="UDP-Glycosyltransferase/glycogen phosphorylase"/>
    <property type="match status" value="1"/>
</dbReference>
<dbReference type="Pfam" id="PF13692">
    <property type="entry name" value="Glyco_trans_1_4"/>
    <property type="match status" value="1"/>
</dbReference>
<evidence type="ECO:0008006" key="5">
    <source>
        <dbReference type="Google" id="ProtNLM"/>
    </source>
</evidence>
<dbReference type="AlphaFoldDB" id="A0A1G2FXC8"/>
<protein>
    <recommendedName>
        <fullName evidence="5">Glycosyltransferase subfamily 4-like N-terminal domain-containing protein</fullName>
    </recommendedName>
</protein>
<evidence type="ECO:0000313" key="3">
    <source>
        <dbReference type="EMBL" id="OGZ42735.1"/>
    </source>
</evidence>
<dbReference type="Proteomes" id="UP000176700">
    <property type="component" value="Unassembled WGS sequence"/>
</dbReference>
<evidence type="ECO:0000256" key="2">
    <source>
        <dbReference type="SAM" id="Phobius"/>
    </source>
</evidence>
<gene>
    <name evidence="3" type="ORF">A2W41_03275</name>
</gene>
<proteinExistence type="predicted"/>
<name>A0A1G2FXC8_9BACT</name>
<dbReference type="Gene3D" id="3.40.50.2000">
    <property type="entry name" value="Glycogen Phosphorylase B"/>
    <property type="match status" value="1"/>
</dbReference>
<dbReference type="EMBL" id="MHNI01000014">
    <property type="protein sequence ID" value="OGZ42735.1"/>
    <property type="molecule type" value="Genomic_DNA"/>
</dbReference>
<keyword evidence="2" id="KW-0472">Membrane</keyword>
<sequence>MSEAFAQKADYALFVASCPNKRNVFEDYGVTGDISIREIGGVPAFLWPKSFWIAMRFRKMIAREPADAVFYIRDVLLAFFLTFLSGKFRNCFFFEMHSLEKFPDFVYGRIFSCARGVISTNVEKEKAVHLKWNIQKKDIISFPNGVDIRLFQRLPKKATLRKELSLPSKDIVAMYIGSMQYWKGVETIRQCAEVLKQYVFVIVGGAAKRRDGNLLELPRVAPNMVPRFLGAADVLLAPYPKHYKISSRWTSPMKLAEYMASGTPIVASDVVSVRELLDVSTAHLVNSADARQFCDGIQWAVSHMDEMHLKAEKAQRRAEEFTWEKRAGCIVDFVTEHIG</sequence>
<feature type="transmembrane region" description="Helical" evidence="2">
    <location>
        <begin position="68"/>
        <end position="86"/>
    </location>
</feature>
<evidence type="ECO:0000313" key="4">
    <source>
        <dbReference type="Proteomes" id="UP000176700"/>
    </source>
</evidence>
<comment type="caution">
    <text evidence="3">The sequence shown here is derived from an EMBL/GenBank/DDBJ whole genome shotgun (WGS) entry which is preliminary data.</text>
</comment>
<reference evidence="3 4" key="1">
    <citation type="journal article" date="2016" name="Nat. Commun.">
        <title>Thousands of microbial genomes shed light on interconnected biogeochemical processes in an aquifer system.</title>
        <authorList>
            <person name="Anantharaman K."/>
            <person name="Brown C.T."/>
            <person name="Hug L.A."/>
            <person name="Sharon I."/>
            <person name="Castelle C.J."/>
            <person name="Probst A.J."/>
            <person name="Thomas B.C."/>
            <person name="Singh A."/>
            <person name="Wilkins M.J."/>
            <person name="Karaoz U."/>
            <person name="Brodie E.L."/>
            <person name="Williams K.H."/>
            <person name="Hubbard S.S."/>
            <person name="Banfield J.F."/>
        </authorList>
    </citation>
    <scope>NUCLEOTIDE SEQUENCE [LARGE SCALE GENOMIC DNA]</scope>
</reference>
<dbReference type="GO" id="GO:0016757">
    <property type="term" value="F:glycosyltransferase activity"/>
    <property type="evidence" value="ECO:0007669"/>
    <property type="project" value="TreeGrafter"/>
</dbReference>
<dbReference type="PANTHER" id="PTHR46401">
    <property type="entry name" value="GLYCOSYLTRANSFERASE WBBK-RELATED"/>
    <property type="match status" value="1"/>
</dbReference>
<organism evidence="3 4">
    <name type="scientific">Candidatus Ryanbacteria bacterium RIFCSPHIGHO2_01_45_13</name>
    <dbReference type="NCBI Taxonomy" id="1802112"/>
    <lineage>
        <taxon>Bacteria</taxon>
        <taxon>Candidatus Ryaniibacteriota</taxon>
    </lineage>
</organism>
<accession>A0A1G2FXC8</accession>
<keyword evidence="2" id="KW-1133">Transmembrane helix</keyword>
<keyword evidence="1" id="KW-0808">Transferase</keyword>
<dbReference type="PANTHER" id="PTHR46401:SF2">
    <property type="entry name" value="GLYCOSYLTRANSFERASE WBBK-RELATED"/>
    <property type="match status" value="1"/>
</dbReference>
<keyword evidence="2" id="KW-0812">Transmembrane</keyword>